<dbReference type="InterPro" id="IPR036866">
    <property type="entry name" value="RibonucZ/Hydroxyglut_hydro"/>
</dbReference>
<dbReference type="RefSeq" id="WP_161820756.1">
    <property type="nucleotide sequence ID" value="NZ_LSRS01000001.1"/>
</dbReference>
<evidence type="ECO:0000313" key="7">
    <source>
        <dbReference type="Proteomes" id="UP000798488"/>
    </source>
</evidence>
<evidence type="ECO:0000256" key="2">
    <source>
        <dbReference type="ARBA" id="ARBA00022723"/>
    </source>
</evidence>
<keyword evidence="4" id="KW-0862">Zinc</keyword>
<dbReference type="Proteomes" id="UP000798488">
    <property type="component" value="Unassembled WGS sequence"/>
</dbReference>
<keyword evidence="7" id="KW-1185">Reference proteome</keyword>
<dbReference type="CDD" id="cd06262">
    <property type="entry name" value="metallo-hydrolase-like_MBL-fold"/>
    <property type="match status" value="1"/>
</dbReference>
<keyword evidence="2" id="KW-0479">Metal-binding</keyword>
<organism evidence="6 7">
    <name type="scientific">Sporotomaculum syntrophicum</name>
    <dbReference type="NCBI Taxonomy" id="182264"/>
    <lineage>
        <taxon>Bacteria</taxon>
        <taxon>Bacillati</taxon>
        <taxon>Bacillota</taxon>
        <taxon>Clostridia</taxon>
        <taxon>Eubacteriales</taxon>
        <taxon>Desulfallaceae</taxon>
        <taxon>Sporotomaculum</taxon>
    </lineage>
</organism>
<dbReference type="PANTHER" id="PTHR46233:SF3">
    <property type="entry name" value="HYDROXYACYLGLUTATHIONE HYDROLASE GLOC"/>
    <property type="match status" value="1"/>
</dbReference>
<dbReference type="Gene3D" id="3.60.15.10">
    <property type="entry name" value="Ribonuclease Z/Hydroxyacylglutathione hydrolase-like"/>
    <property type="match status" value="1"/>
</dbReference>
<dbReference type="Pfam" id="PF00753">
    <property type="entry name" value="Lactamase_B"/>
    <property type="match status" value="1"/>
</dbReference>
<proteinExistence type="predicted"/>
<protein>
    <submittedName>
        <fullName evidence="6">Metallo-hydrolase</fullName>
        <ecNumber evidence="6">3.-.-.-</ecNumber>
    </submittedName>
</protein>
<evidence type="ECO:0000256" key="3">
    <source>
        <dbReference type="ARBA" id="ARBA00022801"/>
    </source>
</evidence>
<dbReference type="PANTHER" id="PTHR46233">
    <property type="entry name" value="HYDROXYACYLGLUTATHIONE HYDROLASE GLOC"/>
    <property type="match status" value="1"/>
</dbReference>
<evidence type="ECO:0000256" key="1">
    <source>
        <dbReference type="ARBA" id="ARBA00001947"/>
    </source>
</evidence>
<sequence>MIFERLVVGSLATNCYIIGCPDTMIGAVVDPGEDGHVILNKLNSHKLKCKYIILTHGHIDHIGALDQVHAATGAEVLIHSADAPRLLNPNRYSYFLTVNFKLPQADRLLEDGDKIQIGKLTWEVIHTPGHSPGGICLKHGNFLITGDTLFAYSVGRSDLPGGNHQVMINSIKTRLLGFHDETRIFPGHGPISTIGAEKRFNPFL</sequence>
<comment type="caution">
    <text evidence="6">The sequence shown here is derived from an EMBL/GenBank/DDBJ whole genome shotgun (WGS) entry which is preliminary data.</text>
</comment>
<evidence type="ECO:0000256" key="4">
    <source>
        <dbReference type="ARBA" id="ARBA00022833"/>
    </source>
</evidence>
<dbReference type="InterPro" id="IPR001279">
    <property type="entry name" value="Metallo-B-lactamas"/>
</dbReference>
<name>A0A9D2WT31_9FIRM</name>
<dbReference type="GO" id="GO:0016787">
    <property type="term" value="F:hydrolase activity"/>
    <property type="evidence" value="ECO:0007669"/>
    <property type="project" value="UniProtKB-KW"/>
</dbReference>
<comment type="cofactor">
    <cofactor evidence="1">
        <name>Zn(2+)</name>
        <dbReference type="ChEBI" id="CHEBI:29105"/>
    </cofactor>
</comment>
<dbReference type="AlphaFoldDB" id="A0A9D2WT31"/>
<evidence type="ECO:0000259" key="5">
    <source>
        <dbReference type="SMART" id="SM00849"/>
    </source>
</evidence>
<dbReference type="SMART" id="SM00849">
    <property type="entry name" value="Lactamase_B"/>
    <property type="match status" value="1"/>
</dbReference>
<feature type="domain" description="Metallo-beta-lactamase" evidence="5">
    <location>
        <begin position="12"/>
        <end position="188"/>
    </location>
</feature>
<keyword evidence="3 6" id="KW-0378">Hydrolase</keyword>
<dbReference type="OrthoDB" id="9802248at2"/>
<dbReference type="EMBL" id="LSRS01000001">
    <property type="protein sequence ID" value="KAF1086615.1"/>
    <property type="molecule type" value="Genomic_DNA"/>
</dbReference>
<gene>
    <name evidence="6" type="ORF">SPSYN_00334</name>
</gene>
<dbReference type="InterPro" id="IPR051453">
    <property type="entry name" value="MBL_Glyoxalase_II"/>
</dbReference>
<dbReference type="GO" id="GO:0046872">
    <property type="term" value="F:metal ion binding"/>
    <property type="evidence" value="ECO:0007669"/>
    <property type="project" value="UniProtKB-KW"/>
</dbReference>
<dbReference type="SUPFAM" id="SSF56281">
    <property type="entry name" value="Metallo-hydrolase/oxidoreductase"/>
    <property type="match status" value="1"/>
</dbReference>
<accession>A0A9D2WT31</accession>
<dbReference type="EC" id="3.-.-.-" evidence="6"/>
<reference evidence="6" key="1">
    <citation type="submission" date="2016-02" db="EMBL/GenBank/DDBJ databases">
        <title>Draft Genome Sequence of Sporotomaculum syntrophicum Strain FB, a Syntrophic Benzoate Degrader.</title>
        <authorList>
            <person name="Nobu M.K."/>
            <person name="Narihiro T."/>
            <person name="Qiu Y.-L."/>
            <person name="Ohashi A."/>
            <person name="Liu W.-T."/>
            <person name="Yuji S."/>
        </authorList>
    </citation>
    <scope>NUCLEOTIDE SEQUENCE</scope>
    <source>
        <strain evidence="6">FB</strain>
    </source>
</reference>
<evidence type="ECO:0000313" key="6">
    <source>
        <dbReference type="EMBL" id="KAF1086615.1"/>
    </source>
</evidence>